<accession>A0AAD8T9C9</accession>
<dbReference type="PROSITE" id="PS51819">
    <property type="entry name" value="VOC"/>
    <property type="match status" value="1"/>
</dbReference>
<keyword evidence="3" id="KW-1185">Reference proteome</keyword>
<feature type="domain" description="VOC" evidence="1">
    <location>
        <begin position="71"/>
        <end position="196"/>
    </location>
</feature>
<gene>
    <name evidence="2" type="ORF">QYE76_039139</name>
</gene>
<dbReference type="SUPFAM" id="SSF54593">
    <property type="entry name" value="Glyoxalase/Bleomycin resistance protein/Dihydroxybiphenyl dioxygenase"/>
    <property type="match status" value="1"/>
</dbReference>
<evidence type="ECO:0000313" key="3">
    <source>
        <dbReference type="Proteomes" id="UP001231189"/>
    </source>
</evidence>
<sequence>MQSCRTDWSTPKARIKRRRTLCASDDRSENTYAGEMGEECKGDANGGGGGVVDPAAIEKLYEDVPPMPLMALNHISRLCKSVDASVRFYVKALGFVLVHRPPALDFSGAWLFNYGVGIHLVQRDDAPRAADVNPGELDPMDNHISFQCEDMGALEKRLKEMGIRYMKRTINEEEGSPIDQLFFKDPDGFMIEICNCENLELVPAGALGRLRLPRDRHNPPLRMDGAE</sequence>
<evidence type="ECO:0000313" key="2">
    <source>
        <dbReference type="EMBL" id="KAK1678291.1"/>
    </source>
</evidence>
<dbReference type="Pfam" id="PF00903">
    <property type="entry name" value="Glyoxalase"/>
    <property type="match status" value="1"/>
</dbReference>
<dbReference type="InterPro" id="IPR037523">
    <property type="entry name" value="VOC_core"/>
</dbReference>
<dbReference type="Gene3D" id="3.10.180.10">
    <property type="entry name" value="2,3-Dihydroxybiphenyl 1,2-Dioxygenase, domain 1"/>
    <property type="match status" value="1"/>
</dbReference>
<comment type="caution">
    <text evidence="2">The sequence shown here is derived from an EMBL/GenBank/DDBJ whole genome shotgun (WGS) entry which is preliminary data.</text>
</comment>
<dbReference type="Proteomes" id="UP001231189">
    <property type="component" value="Unassembled WGS sequence"/>
</dbReference>
<reference evidence="2" key="1">
    <citation type="submission" date="2023-07" db="EMBL/GenBank/DDBJ databases">
        <title>A chromosome-level genome assembly of Lolium multiflorum.</title>
        <authorList>
            <person name="Chen Y."/>
            <person name="Copetti D."/>
            <person name="Kolliker R."/>
            <person name="Studer B."/>
        </authorList>
    </citation>
    <scope>NUCLEOTIDE SEQUENCE</scope>
    <source>
        <strain evidence="2">02402/16</strain>
        <tissue evidence="2">Leaf</tissue>
    </source>
</reference>
<dbReference type="PANTHER" id="PTHR46142:SF8">
    <property type="entry name" value="EXPRESSED PROTEIN"/>
    <property type="match status" value="1"/>
</dbReference>
<dbReference type="PANTHER" id="PTHR46142">
    <property type="match status" value="1"/>
</dbReference>
<name>A0AAD8T9C9_LOLMU</name>
<proteinExistence type="predicted"/>
<dbReference type="EMBL" id="JAUUTY010000002">
    <property type="protein sequence ID" value="KAK1678291.1"/>
    <property type="molecule type" value="Genomic_DNA"/>
</dbReference>
<evidence type="ECO:0000259" key="1">
    <source>
        <dbReference type="PROSITE" id="PS51819"/>
    </source>
</evidence>
<dbReference type="InterPro" id="IPR004360">
    <property type="entry name" value="Glyas_Fos-R_dOase_dom"/>
</dbReference>
<dbReference type="CDD" id="cd07245">
    <property type="entry name" value="VOC_like"/>
    <property type="match status" value="1"/>
</dbReference>
<protein>
    <recommendedName>
        <fullName evidence="1">VOC domain-containing protein</fullName>
    </recommendedName>
</protein>
<dbReference type="AlphaFoldDB" id="A0AAD8T9C9"/>
<dbReference type="InterPro" id="IPR029068">
    <property type="entry name" value="Glyas_Bleomycin-R_OHBP_Dase"/>
</dbReference>
<organism evidence="2 3">
    <name type="scientific">Lolium multiflorum</name>
    <name type="common">Italian ryegrass</name>
    <name type="synonym">Lolium perenne subsp. multiflorum</name>
    <dbReference type="NCBI Taxonomy" id="4521"/>
    <lineage>
        <taxon>Eukaryota</taxon>
        <taxon>Viridiplantae</taxon>
        <taxon>Streptophyta</taxon>
        <taxon>Embryophyta</taxon>
        <taxon>Tracheophyta</taxon>
        <taxon>Spermatophyta</taxon>
        <taxon>Magnoliopsida</taxon>
        <taxon>Liliopsida</taxon>
        <taxon>Poales</taxon>
        <taxon>Poaceae</taxon>
        <taxon>BOP clade</taxon>
        <taxon>Pooideae</taxon>
        <taxon>Poodae</taxon>
        <taxon>Poeae</taxon>
        <taxon>Poeae Chloroplast Group 2 (Poeae type)</taxon>
        <taxon>Loliodinae</taxon>
        <taxon>Loliinae</taxon>
        <taxon>Lolium</taxon>
    </lineage>
</organism>